<sequence>MWVLLTILLRPLTPLKYLEPLIRDTRAYERLVALSMRYVRLPLSFKSIKSEELSLSKRNIASFTLLPISFLLRSKHIDPVWVTPPFSVSLVRALLTFYESSGRKDFMNGLKELGIVDLFFKDWDKSMSVDGVKTLPDVEFQKPARGSPLFCDSS</sequence>
<gene>
    <name evidence="2" type="ORF">RND71_026495</name>
</gene>
<dbReference type="Proteomes" id="UP001291623">
    <property type="component" value="Unassembled WGS sequence"/>
</dbReference>
<keyword evidence="3" id="KW-1185">Reference proteome</keyword>
<proteinExistence type="predicted"/>
<evidence type="ECO:0000313" key="2">
    <source>
        <dbReference type="EMBL" id="KAK4354301.1"/>
    </source>
</evidence>
<dbReference type="EMBL" id="JAVYJV010000014">
    <property type="protein sequence ID" value="KAK4354301.1"/>
    <property type="molecule type" value="Genomic_DNA"/>
</dbReference>
<organism evidence="2 3">
    <name type="scientific">Anisodus tanguticus</name>
    <dbReference type="NCBI Taxonomy" id="243964"/>
    <lineage>
        <taxon>Eukaryota</taxon>
        <taxon>Viridiplantae</taxon>
        <taxon>Streptophyta</taxon>
        <taxon>Embryophyta</taxon>
        <taxon>Tracheophyta</taxon>
        <taxon>Spermatophyta</taxon>
        <taxon>Magnoliopsida</taxon>
        <taxon>eudicotyledons</taxon>
        <taxon>Gunneridae</taxon>
        <taxon>Pentapetalae</taxon>
        <taxon>asterids</taxon>
        <taxon>lamiids</taxon>
        <taxon>Solanales</taxon>
        <taxon>Solanaceae</taxon>
        <taxon>Solanoideae</taxon>
        <taxon>Hyoscyameae</taxon>
        <taxon>Anisodus</taxon>
    </lineage>
</organism>
<accession>A0AAE1RMF0</accession>
<evidence type="ECO:0000313" key="3">
    <source>
        <dbReference type="Proteomes" id="UP001291623"/>
    </source>
</evidence>
<keyword evidence="1" id="KW-0732">Signal</keyword>
<dbReference type="AlphaFoldDB" id="A0AAE1RMF0"/>
<feature type="signal peptide" evidence="1">
    <location>
        <begin position="1"/>
        <end position="17"/>
    </location>
</feature>
<evidence type="ECO:0000256" key="1">
    <source>
        <dbReference type="SAM" id="SignalP"/>
    </source>
</evidence>
<name>A0AAE1RMF0_9SOLA</name>
<feature type="chain" id="PRO_5042023989" evidence="1">
    <location>
        <begin position="18"/>
        <end position="154"/>
    </location>
</feature>
<protein>
    <submittedName>
        <fullName evidence="2">Uncharacterized protein</fullName>
    </submittedName>
</protein>
<reference evidence="2" key="1">
    <citation type="submission" date="2023-12" db="EMBL/GenBank/DDBJ databases">
        <title>Genome assembly of Anisodus tanguticus.</title>
        <authorList>
            <person name="Wang Y.-J."/>
        </authorList>
    </citation>
    <scope>NUCLEOTIDE SEQUENCE</scope>
    <source>
        <strain evidence="2">KB-2021</strain>
        <tissue evidence="2">Leaf</tissue>
    </source>
</reference>
<comment type="caution">
    <text evidence="2">The sequence shown here is derived from an EMBL/GenBank/DDBJ whole genome shotgun (WGS) entry which is preliminary data.</text>
</comment>